<dbReference type="EMBL" id="CALTRL010003402">
    <property type="protein sequence ID" value="CAH7681100.1"/>
    <property type="molecule type" value="Genomic_DNA"/>
</dbReference>
<accession>A0AAV0B3R4</accession>
<keyword evidence="3" id="KW-1185">Reference proteome</keyword>
<reference evidence="2" key="1">
    <citation type="submission" date="2022-06" db="EMBL/GenBank/DDBJ databases">
        <authorList>
            <consortium name="SYNGENTA / RWTH Aachen University"/>
        </authorList>
    </citation>
    <scope>NUCLEOTIDE SEQUENCE</scope>
</reference>
<feature type="compositionally biased region" description="Polar residues" evidence="1">
    <location>
        <begin position="53"/>
        <end position="70"/>
    </location>
</feature>
<evidence type="ECO:0000256" key="1">
    <source>
        <dbReference type="SAM" id="MobiDB-lite"/>
    </source>
</evidence>
<dbReference type="AlphaFoldDB" id="A0AAV0B3R4"/>
<evidence type="ECO:0000313" key="3">
    <source>
        <dbReference type="Proteomes" id="UP001153365"/>
    </source>
</evidence>
<organism evidence="2 3">
    <name type="scientific">Phakopsora pachyrhizi</name>
    <name type="common">Asian soybean rust disease fungus</name>
    <dbReference type="NCBI Taxonomy" id="170000"/>
    <lineage>
        <taxon>Eukaryota</taxon>
        <taxon>Fungi</taxon>
        <taxon>Dikarya</taxon>
        <taxon>Basidiomycota</taxon>
        <taxon>Pucciniomycotina</taxon>
        <taxon>Pucciniomycetes</taxon>
        <taxon>Pucciniales</taxon>
        <taxon>Phakopsoraceae</taxon>
        <taxon>Phakopsora</taxon>
    </lineage>
</organism>
<dbReference type="Proteomes" id="UP001153365">
    <property type="component" value="Unassembled WGS sequence"/>
</dbReference>
<gene>
    <name evidence="2" type="ORF">PPACK8108_LOCUS13649</name>
</gene>
<protein>
    <submittedName>
        <fullName evidence="2">Uncharacterized protein</fullName>
    </submittedName>
</protein>
<proteinExistence type="predicted"/>
<evidence type="ECO:0000313" key="2">
    <source>
        <dbReference type="EMBL" id="CAH7681100.1"/>
    </source>
</evidence>
<name>A0AAV0B3R4_PHAPC</name>
<feature type="region of interest" description="Disordered" evidence="1">
    <location>
        <begin position="53"/>
        <end position="92"/>
    </location>
</feature>
<comment type="caution">
    <text evidence="2">The sequence shown here is derived from an EMBL/GenBank/DDBJ whole genome shotgun (WGS) entry which is preliminary data.</text>
</comment>
<sequence length="139" mass="15830">MAATTVTTAITITITITRTINSLRDHRESITVIWSIKPTVKPMDTILKTISKTTTQRITSSNQKESSPHQVRTDLTHSQTYQRERQRQISPNSQLNWISTSISNRSQNSIKSSWEGIGLQGVAEMLVNKRERELYKAMD</sequence>